<organism evidence="1 2">
    <name type="scientific">Aspergillus granulosus</name>
    <dbReference type="NCBI Taxonomy" id="176169"/>
    <lineage>
        <taxon>Eukaryota</taxon>
        <taxon>Fungi</taxon>
        <taxon>Dikarya</taxon>
        <taxon>Ascomycota</taxon>
        <taxon>Pezizomycotina</taxon>
        <taxon>Eurotiomycetes</taxon>
        <taxon>Eurotiomycetidae</taxon>
        <taxon>Eurotiales</taxon>
        <taxon>Aspergillaceae</taxon>
        <taxon>Aspergillus</taxon>
        <taxon>Aspergillus subgen. Nidulantes</taxon>
    </lineage>
</organism>
<gene>
    <name evidence="1" type="ORF">BJX63DRAFT_400028</name>
</gene>
<proteinExistence type="predicted"/>
<accession>A0ABR4H8J6</accession>
<dbReference type="EMBL" id="JBFXLT010000062">
    <property type="protein sequence ID" value="KAL2811108.1"/>
    <property type="molecule type" value="Genomic_DNA"/>
</dbReference>
<reference evidence="1 2" key="1">
    <citation type="submission" date="2024-07" db="EMBL/GenBank/DDBJ databases">
        <title>Section-level genome sequencing and comparative genomics of Aspergillus sections Usti and Cavernicolus.</title>
        <authorList>
            <consortium name="Lawrence Berkeley National Laboratory"/>
            <person name="Nybo J.L."/>
            <person name="Vesth T.C."/>
            <person name="Theobald S."/>
            <person name="Frisvad J.C."/>
            <person name="Larsen T.O."/>
            <person name="Kjaerboelling I."/>
            <person name="Rothschild-Mancinelli K."/>
            <person name="Lyhne E.K."/>
            <person name="Kogle M.E."/>
            <person name="Barry K."/>
            <person name="Clum A."/>
            <person name="Na H."/>
            <person name="Ledsgaard L."/>
            <person name="Lin J."/>
            <person name="Lipzen A."/>
            <person name="Kuo A."/>
            <person name="Riley R."/>
            <person name="Mondo S."/>
            <person name="Labutti K."/>
            <person name="Haridas S."/>
            <person name="Pangalinan J."/>
            <person name="Salamov A.A."/>
            <person name="Simmons B.A."/>
            <person name="Magnuson J.K."/>
            <person name="Chen J."/>
            <person name="Drula E."/>
            <person name="Henrissat B."/>
            <person name="Wiebenga A."/>
            <person name="Lubbers R.J."/>
            <person name="Gomes A.C."/>
            <person name="Makela M.R."/>
            <person name="Stajich J."/>
            <person name="Grigoriev I.V."/>
            <person name="Mortensen U.H."/>
            <person name="De Vries R.P."/>
            <person name="Baker S.E."/>
            <person name="Andersen M.R."/>
        </authorList>
    </citation>
    <scope>NUCLEOTIDE SEQUENCE [LARGE SCALE GENOMIC DNA]</scope>
    <source>
        <strain evidence="1 2">CBS 588.65</strain>
    </source>
</reference>
<evidence type="ECO:0000313" key="1">
    <source>
        <dbReference type="EMBL" id="KAL2811108.1"/>
    </source>
</evidence>
<name>A0ABR4H8J6_9EURO</name>
<evidence type="ECO:0000313" key="2">
    <source>
        <dbReference type="Proteomes" id="UP001610334"/>
    </source>
</evidence>
<protein>
    <submittedName>
        <fullName evidence="1">Uncharacterized protein</fullName>
    </submittedName>
</protein>
<keyword evidence="2" id="KW-1185">Reference proteome</keyword>
<comment type="caution">
    <text evidence="1">The sequence shown here is derived from an EMBL/GenBank/DDBJ whole genome shotgun (WGS) entry which is preliminary data.</text>
</comment>
<sequence length="91" mass="10286">MMYQSVDEFFTRVVTEAELRGLAKSFIYMNYASHFQDVISCYGAGFKAKLQEVAAKYIPYGIYQTLQPSSFKLAGAPSQGRRRTLNPTKCV</sequence>
<dbReference type="Proteomes" id="UP001610334">
    <property type="component" value="Unassembled WGS sequence"/>
</dbReference>